<keyword evidence="5" id="KW-1185">Reference proteome</keyword>
<name>A0A1H4DGL9_9FIRM</name>
<dbReference type="Gene3D" id="1.10.10.2520">
    <property type="entry name" value="Cell wall hydrolase SleB, domain 1"/>
    <property type="match status" value="1"/>
</dbReference>
<keyword evidence="2" id="KW-1133">Transmembrane helix</keyword>
<dbReference type="AlphaFoldDB" id="A0A1H4DGL9"/>
<dbReference type="STRING" id="81409.SAMN04515656_1243"/>
<feature type="domain" description="G5" evidence="3">
    <location>
        <begin position="166"/>
        <end position="246"/>
    </location>
</feature>
<accession>A0A1H4DGL9</accession>
<dbReference type="PROSITE" id="PS51109">
    <property type="entry name" value="G5"/>
    <property type="match status" value="1"/>
</dbReference>
<proteinExistence type="predicted"/>
<dbReference type="EMBL" id="FNRK01000024">
    <property type="protein sequence ID" value="SEA71656.1"/>
    <property type="molecule type" value="Genomic_DNA"/>
</dbReference>
<feature type="transmembrane region" description="Helical" evidence="2">
    <location>
        <begin position="21"/>
        <end position="43"/>
    </location>
</feature>
<dbReference type="Pfam" id="PF07486">
    <property type="entry name" value="Hydrolase_2"/>
    <property type="match status" value="1"/>
</dbReference>
<organism evidence="4 5">
    <name type="scientific">Eubacterium aggregans</name>
    <dbReference type="NCBI Taxonomy" id="81409"/>
    <lineage>
        <taxon>Bacteria</taxon>
        <taxon>Bacillati</taxon>
        <taxon>Bacillota</taxon>
        <taxon>Clostridia</taxon>
        <taxon>Eubacteriales</taxon>
        <taxon>Eubacteriaceae</taxon>
        <taxon>Eubacterium</taxon>
    </lineage>
</organism>
<dbReference type="OrthoDB" id="1762539at2"/>
<dbReference type="InterPro" id="IPR011105">
    <property type="entry name" value="Cell_wall_hydrolase_SleB"/>
</dbReference>
<sequence>MDKIKQTAGLAVGAIRRHRKEAITLFSLFLFVVAMGLTCAFNVTKNIQINVDSKEKAAIGSVQTKTVSAALMTPIEEILQSEGVNITDDYTVDTDLSKLAKDVDVVNVTKNVKGTVIADGKSVDFDSTAKTVGDLLDELSLNVDENDEVTPAKNDVLTTDVSQISVARIEVKTEAREDQIPFGIEETVNDQLGTDVQNITTPGVNGLENVVDQVTYRDGQEVARNTLAKVTLKAPVNQIVEVGTKLPGGGNLSTGNRTEDPGSNMDLISAVVAQEGGHTYEGALAVISCMMNRADVGSWGGGDVISVIKAPGQFAAYLDGDYSKYMGAALPEVRQAVTDCMVGGKRSHNYLSFRSYQTSGSVQIAGGNWYFNEK</sequence>
<evidence type="ECO:0000256" key="2">
    <source>
        <dbReference type="SAM" id="Phobius"/>
    </source>
</evidence>
<protein>
    <submittedName>
        <fullName evidence="4">Cell Wall Hydrolase</fullName>
    </submittedName>
</protein>
<dbReference type="Pfam" id="PF07501">
    <property type="entry name" value="G5"/>
    <property type="match status" value="1"/>
</dbReference>
<keyword evidence="2" id="KW-0812">Transmembrane</keyword>
<gene>
    <name evidence="4" type="ORF">SAMN04515656_1243</name>
</gene>
<keyword evidence="2" id="KW-0472">Membrane</keyword>
<dbReference type="SMART" id="SM01208">
    <property type="entry name" value="G5"/>
    <property type="match status" value="1"/>
</dbReference>
<evidence type="ECO:0000313" key="4">
    <source>
        <dbReference type="EMBL" id="SEA71656.1"/>
    </source>
</evidence>
<reference evidence="4 5" key="1">
    <citation type="submission" date="2016-10" db="EMBL/GenBank/DDBJ databases">
        <authorList>
            <person name="de Groot N.N."/>
        </authorList>
    </citation>
    <scope>NUCLEOTIDE SEQUENCE [LARGE SCALE GENOMIC DNA]</scope>
    <source>
        <strain evidence="4 5">SR12</strain>
    </source>
</reference>
<evidence type="ECO:0000313" key="5">
    <source>
        <dbReference type="Proteomes" id="UP000199394"/>
    </source>
</evidence>
<keyword evidence="1" id="KW-0732">Signal</keyword>
<dbReference type="Proteomes" id="UP000199394">
    <property type="component" value="Unassembled WGS sequence"/>
</dbReference>
<keyword evidence="4" id="KW-0378">Hydrolase</keyword>
<evidence type="ECO:0000259" key="3">
    <source>
        <dbReference type="PROSITE" id="PS51109"/>
    </source>
</evidence>
<dbReference type="InterPro" id="IPR007137">
    <property type="entry name" value="DUF348"/>
</dbReference>
<dbReference type="Pfam" id="PF03990">
    <property type="entry name" value="DUF348"/>
    <property type="match status" value="1"/>
</dbReference>
<dbReference type="InterPro" id="IPR042047">
    <property type="entry name" value="SleB_dom1"/>
</dbReference>
<dbReference type="Gene3D" id="2.20.230.10">
    <property type="entry name" value="Resuscitation-promoting factor rpfb"/>
    <property type="match status" value="1"/>
</dbReference>
<evidence type="ECO:0000256" key="1">
    <source>
        <dbReference type="ARBA" id="ARBA00022729"/>
    </source>
</evidence>
<dbReference type="InterPro" id="IPR011098">
    <property type="entry name" value="G5_dom"/>
</dbReference>
<dbReference type="RefSeq" id="WP_090308937.1">
    <property type="nucleotide sequence ID" value="NZ_JAQVYL010000070.1"/>
</dbReference>
<dbReference type="GO" id="GO:0016787">
    <property type="term" value="F:hydrolase activity"/>
    <property type="evidence" value="ECO:0007669"/>
    <property type="project" value="UniProtKB-KW"/>
</dbReference>